<dbReference type="EMBL" id="LT598456">
    <property type="protein sequence ID" value="SCU79819.1"/>
    <property type="molecule type" value="Genomic_DNA"/>
</dbReference>
<accession>A0A1G4ISK3</accession>
<dbReference type="SMART" id="SM00584">
    <property type="entry name" value="TLDc"/>
    <property type="match status" value="1"/>
</dbReference>
<reference evidence="8" key="1">
    <citation type="submission" date="2016-03" db="EMBL/GenBank/DDBJ databases">
        <authorList>
            <person name="Devillers H."/>
        </authorList>
    </citation>
    <scope>NUCLEOTIDE SEQUENCE [LARGE SCALE GENOMIC DNA]</scope>
</reference>
<keyword evidence="5" id="KW-0963">Cytoplasm</keyword>
<dbReference type="GO" id="GO:0000329">
    <property type="term" value="C:fungal-type vacuole membrane"/>
    <property type="evidence" value="ECO:0007669"/>
    <property type="project" value="EnsemblFungi"/>
</dbReference>
<evidence type="ECO:0000256" key="3">
    <source>
        <dbReference type="ARBA" id="ARBA00006731"/>
    </source>
</evidence>
<dbReference type="Pfam" id="PF07534">
    <property type="entry name" value="TLD"/>
    <property type="match status" value="1"/>
</dbReference>
<dbReference type="GO" id="GO:0032984">
    <property type="term" value="P:protein-containing complex disassembly"/>
    <property type="evidence" value="ECO:0007669"/>
    <property type="project" value="EnsemblFungi"/>
</dbReference>
<dbReference type="GO" id="GO:0005634">
    <property type="term" value="C:nucleus"/>
    <property type="evidence" value="ECO:0007669"/>
    <property type="project" value="TreeGrafter"/>
</dbReference>
<comment type="function">
    <text evidence="1">May be involved in a process influencing telomere capping.</text>
</comment>
<proteinExistence type="inferred from homology"/>
<evidence type="ECO:0000313" key="7">
    <source>
        <dbReference type="EMBL" id="SCU79819.1"/>
    </source>
</evidence>
<name>A0A1G4ISK3_9SACH</name>
<dbReference type="OrthoDB" id="289228at2759"/>
<feature type="domain" description="TLDc" evidence="6">
    <location>
        <begin position="281"/>
        <end position="501"/>
    </location>
</feature>
<dbReference type="AlphaFoldDB" id="A0A1G4ISK3"/>
<dbReference type="STRING" id="1266660.A0A1G4ISK3"/>
<evidence type="ECO:0000256" key="2">
    <source>
        <dbReference type="ARBA" id="ARBA00004496"/>
    </source>
</evidence>
<dbReference type="GO" id="GO:0006979">
    <property type="term" value="P:response to oxidative stress"/>
    <property type="evidence" value="ECO:0007669"/>
    <property type="project" value="TreeGrafter"/>
</dbReference>
<evidence type="ECO:0000313" key="8">
    <source>
        <dbReference type="Proteomes" id="UP000190274"/>
    </source>
</evidence>
<gene>
    <name evidence="7" type="ORF">LADA_0B03334G</name>
</gene>
<organism evidence="7 8">
    <name type="scientific">Lachancea dasiensis</name>
    <dbReference type="NCBI Taxonomy" id="1072105"/>
    <lineage>
        <taxon>Eukaryota</taxon>
        <taxon>Fungi</taxon>
        <taxon>Dikarya</taxon>
        <taxon>Ascomycota</taxon>
        <taxon>Saccharomycotina</taxon>
        <taxon>Saccharomycetes</taxon>
        <taxon>Saccharomycetales</taxon>
        <taxon>Saccharomycetaceae</taxon>
        <taxon>Lachancea</taxon>
    </lineage>
</organism>
<evidence type="ECO:0000256" key="4">
    <source>
        <dbReference type="ARBA" id="ARBA00015163"/>
    </source>
</evidence>
<comment type="subcellular location">
    <subcellularLocation>
        <location evidence="2">Cytoplasm</location>
    </subcellularLocation>
</comment>
<evidence type="ECO:0000256" key="5">
    <source>
        <dbReference type="ARBA" id="ARBA00022490"/>
    </source>
</evidence>
<dbReference type="PANTHER" id="PTHR23354:SF130">
    <property type="entry name" value="RESTRICTION OF TELOMERE CAPPING PROTEIN 5"/>
    <property type="match status" value="1"/>
</dbReference>
<comment type="similarity">
    <text evidence="3">Belongs to the RTC5 family.</text>
</comment>
<dbReference type="Proteomes" id="UP000190274">
    <property type="component" value="Chromosome B"/>
</dbReference>
<protein>
    <recommendedName>
        <fullName evidence="4">Restriction of telomere capping protein 5</fullName>
    </recommendedName>
</protein>
<sequence length="553" mass="62215">MGQTTSVESSNKPKFTSEKEVLNWYNTKAIKAVTTPELVSFRANIQGKSLDDALTGEELISLLRLDSCNKNVSGLLFSFIQTLANFPMLKDCYEYLTYVGVLKSCVLLSKERCLKFVHDKSYNHTKLIYIALSLNKSVKELSATPLSDETLDVRKIVSTFNEVCEDELSVSADVMWDFVTLLLRLAKATLIKNCKINREISDDWDSFKIAALNIVRSMNHDIVTSQDTATNTITCAQFQDTVSSVCPRLLVPLESLAEHVFFLERDLVDIDVPKMLNAESRLVTEALLSQLATFWPREMIFSSLRKLYAGRESGYSMRSLQSKAFKWMAPSILFVNGIRIPNDQEYATTKNHRYQRFLDDYPRLKDGDQEIIPAFTGKKKVTFAIYVNEPWKVTNSEMFGDTKTTIIQLSPTQEVFKASRSGNIYFNTLGGGLGIGSPQPIVKNNVRKYLPGNVSLTIDSNLEFGAFRNVGRGGVMNPGMLSSESSEHKFLIQDIEVWGCGGEKELEEQIKNWEWEEAEAARRQRINLKSINDDRALLELAGLVGQNQSGGSV</sequence>
<keyword evidence="8" id="KW-1185">Reference proteome</keyword>
<evidence type="ECO:0000256" key="1">
    <source>
        <dbReference type="ARBA" id="ARBA00002738"/>
    </source>
</evidence>
<dbReference type="PANTHER" id="PTHR23354">
    <property type="entry name" value="NUCLEOLAR PROTEIN 7/ESTROGEN RECEPTOR COACTIVATOR-RELATED"/>
    <property type="match status" value="1"/>
</dbReference>
<dbReference type="PROSITE" id="PS51886">
    <property type="entry name" value="TLDC"/>
    <property type="match status" value="1"/>
</dbReference>
<evidence type="ECO:0000259" key="6">
    <source>
        <dbReference type="PROSITE" id="PS51886"/>
    </source>
</evidence>
<dbReference type="InterPro" id="IPR006571">
    <property type="entry name" value="TLDc_dom"/>
</dbReference>